<proteinExistence type="predicted"/>
<dbReference type="Pfam" id="PF04577">
    <property type="entry name" value="Glyco_transf_61"/>
    <property type="match status" value="1"/>
</dbReference>
<dbReference type="Proteomes" id="UP000187059">
    <property type="component" value="Plasmid pPABY6"/>
</dbReference>
<evidence type="ECO:0000313" key="2">
    <source>
        <dbReference type="EMBL" id="APZ55201.1"/>
    </source>
</evidence>
<evidence type="ECO:0000259" key="1">
    <source>
        <dbReference type="Pfam" id="PF04577"/>
    </source>
</evidence>
<name>A0A1P8V0P1_9RHOB</name>
<dbReference type="EMBL" id="CP015094">
    <property type="protein sequence ID" value="APZ55201.1"/>
    <property type="molecule type" value="Genomic_DNA"/>
</dbReference>
<protein>
    <submittedName>
        <fullName evidence="2">Putative DUF563 protein</fullName>
    </submittedName>
</protein>
<dbReference type="GO" id="GO:0016757">
    <property type="term" value="F:glycosyltransferase activity"/>
    <property type="evidence" value="ECO:0007669"/>
    <property type="project" value="InterPro"/>
</dbReference>
<accession>A0A1P8V0P1</accession>
<organism evidence="2 3">
    <name type="scientific">Salipiger abyssi</name>
    <dbReference type="NCBI Taxonomy" id="1250539"/>
    <lineage>
        <taxon>Bacteria</taxon>
        <taxon>Pseudomonadati</taxon>
        <taxon>Pseudomonadota</taxon>
        <taxon>Alphaproteobacteria</taxon>
        <taxon>Rhodobacterales</taxon>
        <taxon>Roseobacteraceae</taxon>
        <taxon>Salipiger</taxon>
    </lineage>
</organism>
<gene>
    <name evidence="2" type="ORF">Ga0080574_TMP4919</name>
</gene>
<evidence type="ECO:0000313" key="3">
    <source>
        <dbReference type="Proteomes" id="UP000187059"/>
    </source>
</evidence>
<dbReference type="InterPro" id="IPR049625">
    <property type="entry name" value="Glyco_transf_61_cat"/>
</dbReference>
<sequence length="375" mass="41685">MTRFADIPVVPVTENNGMVLRGGPVWPDWRAAGPLRHNRSGQPVDRFPPALPGQQADFDAPATWGGHCVDHFGHFVAEHGTRILQARSSHGDKVMLFTLERGKTAAQLPRFFWQTLSWYGVAGEQVRFVHQPLRVAELWAAPMAEQWAHVPTSQGYLDLLDANTEARGLTPKPNSVVYVSRAAMEATAEGHGAGEPYLNQALEQLGVTVIRPEAMPLAEQLAYYQGADLLIFAEGSAMHGRQLLGRRDQTVVVLNRRPGMRIGLSALQPRVSKLIYVEATRGTASVLWPSGKPWIVRAISLYDTETLIGAFEALGIPLSRVWDERAYLEARDRAIRNWIRIRLDPRQPIDHAASARQVRTDFGNLGLDHLIDELP</sequence>
<keyword evidence="2" id="KW-0614">Plasmid</keyword>
<geneLocation type="plasmid" evidence="3">
    <name>ppaby6</name>
</geneLocation>
<keyword evidence="3" id="KW-1185">Reference proteome</keyword>
<dbReference type="AlphaFoldDB" id="A0A1P8V0P1"/>
<dbReference type="KEGG" id="paby:Ga0080574_TMP4919"/>
<feature type="domain" description="Glycosyltransferase 61 catalytic" evidence="1">
    <location>
        <begin position="72"/>
        <end position="239"/>
    </location>
</feature>
<reference evidence="2 3" key="1">
    <citation type="submission" date="2016-04" db="EMBL/GenBank/DDBJ databases">
        <title>Deep-sea bacteria in the southern Pacific.</title>
        <authorList>
            <person name="Tang K."/>
        </authorList>
    </citation>
    <scope>NUCLEOTIDE SEQUENCE [LARGE SCALE GENOMIC DNA]</scope>
    <source>
        <strain evidence="2 3">JLT2014</strain>
        <plasmid evidence="3">ppaby6</plasmid>
    </source>
</reference>